<dbReference type="OrthoDB" id="7057889at2"/>
<dbReference type="InterPro" id="IPR050739">
    <property type="entry name" value="MFP"/>
</dbReference>
<keyword evidence="4 5" id="KW-0472">Membrane</keyword>
<keyword evidence="8" id="KW-1185">Reference proteome</keyword>
<evidence type="ECO:0000256" key="5">
    <source>
        <dbReference type="SAM" id="Phobius"/>
    </source>
</evidence>
<feature type="domain" description="AprE-like beta-barrel" evidence="6">
    <location>
        <begin position="328"/>
        <end position="410"/>
    </location>
</feature>
<reference evidence="7 8" key="1">
    <citation type="submission" date="2018-05" db="EMBL/GenBank/DDBJ databases">
        <title>Flavobacterium sp. strain IMCC34759, incomplete genome.</title>
        <authorList>
            <person name="Joung Y."/>
            <person name="Cho J."/>
        </authorList>
    </citation>
    <scope>NUCLEOTIDE SEQUENCE [LARGE SCALE GENOMIC DNA]</scope>
    <source>
        <strain evidence="7 8">IMCC34759</strain>
    </source>
</reference>
<dbReference type="AlphaFoldDB" id="A0A2V4BLJ3"/>
<dbReference type="EMBL" id="QJHK01000014">
    <property type="protein sequence ID" value="PXY39835.1"/>
    <property type="molecule type" value="Genomic_DNA"/>
</dbReference>
<evidence type="ECO:0000256" key="3">
    <source>
        <dbReference type="ARBA" id="ARBA00022989"/>
    </source>
</evidence>
<evidence type="ECO:0000313" key="7">
    <source>
        <dbReference type="EMBL" id="PXY39835.1"/>
    </source>
</evidence>
<keyword evidence="3 5" id="KW-1133">Transmembrane helix</keyword>
<dbReference type="PANTHER" id="PTHR30386">
    <property type="entry name" value="MEMBRANE FUSION SUBUNIT OF EMRAB-TOLC MULTIDRUG EFFLUX PUMP"/>
    <property type="match status" value="1"/>
</dbReference>
<feature type="transmembrane region" description="Helical" evidence="5">
    <location>
        <begin position="28"/>
        <end position="49"/>
    </location>
</feature>
<dbReference type="GO" id="GO:0016020">
    <property type="term" value="C:membrane"/>
    <property type="evidence" value="ECO:0007669"/>
    <property type="project" value="UniProtKB-SubCell"/>
</dbReference>
<gene>
    <name evidence="7" type="ORF">DMB65_15035</name>
</gene>
<dbReference type="PRINTS" id="PR01490">
    <property type="entry name" value="RTXTOXIND"/>
</dbReference>
<name>A0A2V4BLJ3_9FLAO</name>
<accession>A0A2V4BLJ3</accession>
<dbReference type="Proteomes" id="UP000247903">
    <property type="component" value="Unassembled WGS sequence"/>
</dbReference>
<dbReference type="Gene3D" id="2.40.30.170">
    <property type="match status" value="1"/>
</dbReference>
<organism evidence="7 8">
    <name type="scientific">Flavobacterium cheongpyeongense</name>
    <dbReference type="NCBI Taxonomy" id="2212651"/>
    <lineage>
        <taxon>Bacteria</taxon>
        <taxon>Pseudomonadati</taxon>
        <taxon>Bacteroidota</taxon>
        <taxon>Flavobacteriia</taxon>
        <taxon>Flavobacteriales</taxon>
        <taxon>Flavobacteriaceae</taxon>
        <taxon>Flavobacterium</taxon>
    </lineage>
</organism>
<comment type="caution">
    <text evidence="7">The sequence shown here is derived from an EMBL/GenBank/DDBJ whole genome shotgun (WGS) entry which is preliminary data.</text>
</comment>
<sequence length="429" mass="49456">MSKTEKIDIESEVVRDYLEQIPSGLVRWGSFVICAVLLALFVMSCLLQYPSIVRAEFKLNALIVPKPVIIKINGRIEKIFVKENQKVVANQVLGYIESTAKYEEVMVLDNELNKMVEFIKLHDLVDLNRIRLRDYQNLGEIQSSYQNFQQVYVQTSALFSDKYYKQIQGLLKIDIKELGVLSQNLKVQKQILYQDLKLQEKEYQMNKTLHKSSVIADADLFREESKMLSKKEPINEIETELINNTVLIRTKEKEILDLTKLATQQKEIFKQSLNTLRSVIAGWKNRYVLHAPNNGEINFTTLIQEKTTLKANSEVMYVSSPENKYKGEIKIPQDNFGKVKIGQTVLIKFKGYPYEEYGMVEGKIETIAKIPSNDESHFYAAINLLNNGKTTNGKSLSFRNGMQASAEIITENMTLAQRIFYSFRKNLIF</sequence>
<comment type="subcellular location">
    <subcellularLocation>
        <location evidence="1">Membrane</location>
        <topology evidence="1">Single-pass membrane protein</topology>
    </subcellularLocation>
</comment>
<proteinExistence type="predicted"/>
<evidence type="ECO:0000256" key="4">
    <source>
        <dbReference type="ARBA" id="ARBA00023136"/>
    </source>
</evidence>
<keyword evidence="2 5" id="KW-0812">Transmembrane</keyword>
<dbReference type="PANTHER" id="PTHR30386:SF26">
    <property type="entry name" value="TRANSPORT PROTEIN COMB"/>
    <property type="match status" value="1"/>
</dbReference>
<evidence type="ECO:0000256" key="2">
    <source>
        <dbReference type="ARBA" id="ARBA00022692"/>
    </source>
</evidence>
<dbReference type="Gene3D" id="2.40.50.100">
    <property type="match status" value="1"/>
</dbReference>
<evidence type="ECO:0000256" key="1">
    <source>
        <dbReference type="ARBA" id="ARBA00004167"/>
    </source>
</evidence>
<dbReference type="RefSeq" id="WP_110307463.1">
    <property type="nucleotide sequence ID" value="NZ_QJHK01000014.1"/>
</dbReference>
<dbReference type="InterPro" id="IPR058982">
    <property type="entry name" value="Beta-barrel_AprE"/>
</dbReference>
<dbReference type="Pfam" id="PF26002">
    <property type="entry name" value="Beta-barrel_AprE"/>
    <property type="match status" value="1"/>
</dbReference>
<evidence type="ECO:0000313" key="8">
    <source>
        <dbReference type="Proteomes" id="UP000247903"/>
    </source>
</evidence>
<protein>
    <recommendedName>
        <fullName evidence="6">AprE-like beta-barrel domain-containing protein</fullName>
    </recommendedName>
</protein>
<evidence type="ECO:0000259" key="6">
    <source>
        <dbReference type="Pfam" id="PF26002"/>
    </source>
</evidence>